<reference evidence="8 9" key="1">
    <citation type="submission" date="2019-08" db="EMBL/GenBank/DDBJ databases">
        <authorList>
            <person name="Peeters C."/>
        </authorList>
    </citation>
    <scope>NUCLEOTIDE SEQUENCE [LARGE SCALE GENOMIC DNA]</scope>
    <source>
        <strain evidence="8 9">LMG 31108</strain>
    </source>
</reference>
<feature type="transmembrane region" description="Helical" evidence="7">
    <location>
        <begin position="80"/>
        <end position="106"/>
    </location>
</feature>
<dbReference type="PRINTS" id="PR00173">
    <property type="entry name" value="EDTRNSPORT"/>
</dbReference>
<dbReference type="Pfam" id="PF00375">
    <property type="entry name" value="SDF"/>
    <property type="match status" value="1"/>
</dbReference>
<organism evidence="8 9">
    <name type="scientific">Pandoraea anhela</name>
    <dbReference type="NCBI Taxonomy" id="2508295"/>
    <lineage>
        <taxon>Bacteria</taxon>
        <taxon>Pseudomonadati</taxon>
        <taxon>Pseudomonadota</taxon>
        <taxon>Betaproteobacteria</taxon>
        <taxon>Burkholderiales</taxon>
        <taxon>Burkholderiaceae</taxon>
        <taxon>Pandoraea</taxon>
    </lineage>
</organism>
<dbReference type="PANTHER" id="PTHR42865:SF7">
    <property type="entry name" value="PROTON_GLUTAMATE-ASPARTATE SYMPORTER"/>
    <property type="match status" value="1"/>
</dbReference>
<name>A0A5E4X2N6_9BURK</name>
<dbReference type="Proteomes" id="UP000406256">
    <property type="component" value="Unassembled WGS sequence"/>
</dbReference>
<dbReference type="InterPro" id="IPR036458">
    <property type="entry name" value="Na:dicarbo_symporter_sf"/>
</dbReference>
<feature type="transmembrane region" description="Helical" evidence="7">
    <location>
        <begin position="200"/>
        <end position="221"/>
    </location>
</feature>
<evidence type="ECO:0000256" key="7">
    <source>
        <dbReference type="SAM" id="Phobius"/>
    </source>
</evidence>
<evidence type="ECO:0000256" key="6">
    <source>
        <dbReference type="ARBA" id="ARBA00023136"/>
    </source>
</evidence>
<proteinExistence type="predicted"/>
<dbReference type="GO" id="GO:0015293">
    <property type="term" value="F:symporter activity"/>
    <property type="evidence" value="ECO:0007669"/>
    <property type="project" value="UniProtKB-KW"/>
</dbReference>
<protein>
    <submittedName>
        <fullName evidence="8">Sodium:dicarboxylate symporter</fullName>
    </submittedName>
</protein>
<keyword evidence="5 7" id="KW-1133">Transmembrane helix</keyword>
<sequence>MSSSSANKKKRLIPLPIQMLIGLALGIGCGMLAPALATTLMPVGTAFVQAVKMIVVPLVFTAITLGIYQMGHNARALGRVSAISLVYFFIATLVSIVIGLGLNAIFHPGLGANLAAAHASAKPIAASVDWTKFFLEMIPSNIVAAMAGSNLLPVLVFALLLGLALSSIGERAKPLVGVLDALMGAVFKLTDWIISLSPLAIFAIISWLFATQGIGTILALVKLVGTMYLGLGVLLVLFWILLKAIGEKPLATTRAIGEPVILAFATRSSEATLPLHMEKLIAMGVPKAIASVVLPLGYAFNRDGSIMYFALAVGFLADAYHVPLDMPTLLSIVLVTTLASKGSANVPSGGLVAIAMVLTTIGVPIEALAIIAGVDAFLDMGRTAINVFSNTVAIKLVMKLAGIPYESPEAVQATLAAESTDASAASAVSGASRDAHGREFA</sequence>
<accession>A0A5E4X2N6</accession>
<dbReference type="Gene3D" id="1.10.3860.10">
    <property type="entry name" value="Sodium:dicarboxylate symporter"/>
    <property type="match status" value="1"/>
</dbReference>
<keyword evidence="2" id="KW-0813">Transport</keyword>
<feature type="transmembrane region" description="Helical" evidence="7">
    <location>
        <begin position="142"/>
        <end position="163"/>
    </location>
</feature>
<evidence type="ECO:0000256" key="2">
    <source>
        <dbReference type="ARBA" id="ARBA00022448"/>
    </source>
</evidence>
<feature type="transmembrane region" description="Helical" evidence="7">
    <location>
        <begin position="306"/>
        <end position="324"/>
    </location>
</feature>
<dbReference type="PANTHER" id="PTHR42865">
    <property type="entry name" value="PROTON/GLUTAMATE-ASPARTATE SYMPORTER"/>
    <property type="match status" value="1"/>
</dbReference>
<evidence type="ECO:0000313" key="8">
    <source>
        <dbReference type="EMBL" id="VVE30486.1"/>
    </source>
</evidence>
<dbReference type="GO" id="GO:0005886">
    <property type="term" value="C:plasma membrane"/>
    <property type="evidence" value="ECO:0007669"/>
    <property type="project" value="UniProtKB-SubCell"/>
</dbReference>
<gene>
    <name evidence="8" type="ORF">PAN31108_03604</name>
</gene>
<evidence type="ECO:0000256" key="4">
    <source>
        <dbReference type="ARBA" id="ARBA00022692"/>
    </source>
</evidence>
<feature type="transmembrane region" description="Helical" evidence="7">
    <location>
        <begin position="228"/>
        <end position="246"/>
    </location>
</feature>
<keyword evidence="9" id="KW-1185">Reference proteome</keyword>
<evidence type="ECO:0000256" key="1">
    <source>
        <dbReference type="ARBA" id="ARBA00004651"/>
    </source>
</evidence>
<evidence type="ECO:0000256" key="3">
    <source>
        <dbReference type="ARBA" id="ARBA00022475"/>
    </source>
</evidence>
<keyword evidence="6 7" id="KW-0472">Membrane</keyword>
<feature type="transmembrane region" description="Helical" evidence="7">
    <location>
        <begin position="351"/>
        <end position="378"/>
    </location>
</feature>
<keyword evidence="4 7" id="KW-0812">Transmembrane</keyword>
<dbReference type="InterPro" id="IPR001991">
    <property type="entry name" value="Na-dicarboxylate_symporter"/>
</dbReference>
<evidence type="ECO:0000313" key="9">
    <source>
        <dbReference type="Proteomes" id="UP000406256"/>
    </source>
</evidence>
<dbReference type="AlphaFoldDB" id="A0A5E4X2N6"/>
<evidence type="ECO:0000256" key="5">
    <source>
        <dbReference type="ARBA" id="ARBA00022989"/>
    </source>
</evidence>
<comment type="subcellular location">
    <subcellularLocation>
        <location evidence="1">Cell membrane</location>
        <topology evidence="1">Multi-pass membrane protein</topology>
    </subcellularLocation>
</comment>
<dbReference type="SUPFAM" id="SSF118215">
    <property type="entry name" value="Proton glutamate symport protein"/>
    <property type="match status" value="1"/>
</dbReference>
<dbReference type="GO" id="GO:0006835">
    <property type="term" value="P:dicarboxylic acid transport"/>
    <property type="evidence" value="ECO:0007669"/>
    <property type="project" value="TreeGrafter"/>
</dbReference>
<dbReference type="RefSeq" id="WP_217426331.1">
    <property type="nucleotide sequence ID" value="NZ_CABPSB010000014.1"/>
</dbReference>
<dbReference type="EMBL" id="CABPSB010000014">
    <property type="protein sequence ID" value="VVE30486.1"/>
    <property type="molecule type" value="Genomic_DNA"/>
</dbReference>
<keyword evidence="3" id="KW-1003">Cell membrane</keyword>
<feature type="transmembrane region" description="Helical" evidence="7">
    <location>
        <begin position="47"/>
        <end position="68"/>
    </location>
</feature>